<evidence type="ECO:0000313" key="2">
    <source>
        <dbReference type="EMBL" id="GFG57146.1"/>
    </source>
</evidence>
<dbReference type="SUPFAM" id="SSF53098">
    <property type="entry name" value="Ribonuclease H-like"/>
    <property type="match status" value="1"/>
</dbReference>
<comment type="caution">
    <text evidence="2">The sequence shown here is derived from an EMBL/GenBank/DDBJ whole genome shotgun (WGS) entry which is preliminary data.</text>
</comment>
<dbReference type="PANTHER" id="PTHR10948">
    <property type="entry name" value="TRANSPOSASE"/>
    <property type="match status" value="1"/>
</dbReference>
<dbReference type="Proteomes" id="UP000465241">
    <property type="component" value="Unassembled WGS sequence"/>
</dbReference>
<dbReference type="GO" id="GO:0032196">
    <property type="term" value="P:transposition"/>
    <property type="evidence" value="ECO:0007669"/>
    <property type="project" value="TreeGrafter"/>
</dbReference>
<dbReference type="GO" id="GO:0004803">
    <property type="term" value="F:transposase activity"/>
    <property type="evidence" value="ECO:0007669"/>
    <property type="project" value="TreeGrafter"/>
</dbReference>
<dbReference type="InterPro" id="IPR001584">
    <property type="entry name" value="Integrase_cat-core"/>
</dbReference>
<evidence type="ECO:0000313" key="3">
    <source>
        <dbReference type="Proteomes" id="UP000465241"/>
    </source>
</evidence>
<accession>A0A7I9WIM1</accession>
<dbReference type="NCBIfam" id="NF033563">
    <property type="entry name" value="transpos_IS30"/>
    <property type="match status" value="1"/>
</dbReference>
<reference evidence="2 3" key="1">
    <citation type="journal article" date="2019" name="Emerg. Microbes Infect.">
        <title>Comprehensive subspecies identification of 175 nontuberculous mycobacteria species based on 7547 genomic profiles.</title>
        <authorList>
            <person name="Matsumoto Y."/>
            <person name="Kinjo T."/>
            <person name="Motooka D."/>
            <person name="Nabeya D."/>
            <person name="Jung N."/>
            <person name="Uechi K."/>
            <person name="Horii T."/>
            <person name="Iida T."/>
            <person name="Fujita J."/>
            <person name="Nakamura S."/>
        </authorList>
    </citation>
    <scope>NUCLEOTIDE SEQUENCE [LARGE SCALE GENOMIC DNA]</scope>
    <source>
        <strain evidence="2 3">JCM 13392</strain>
    </source>
</reference>
<dbReference type="PANTHER" id="PTHR10948:SF23">
    <property type="entry name" value="TRANSPOSASE INSI FOR INSERTION SEQUENCE ELEMENT IS30A-RELATED"/>
    <property type="match status" value="1"/>
</dbReference>
<dbReference type="PROSITE" id="PS50994">
    <property type="entry name" value="INTEGRASE"/>
    <property type="match status" value="1"/>
</dbReference>
<dbReference type="Gene3D" id="3.30.420.10">
    <property type="entry name" value="Ribonuclease H-like superfamily/Ribonuclease H"/>
    <property type="match status" value="1"/>
</dbReference>
<name>A0A7I9WIM1_9MYCO</name>
<evidence type="ECO:0000259" key="1">
    <source>
        <dbReference type="PROSITE" id="PS50994"/>
    </source>
</evidence>
<sequence>MAKIPEIPEILLRSLTWDQGTEMAKHADITKATGLPIYFCDPHSPWQRATNENTNGLLRQYFPKGTDLSFWGPGFLDQVAAELNARPRKRHGFRTPAEELDRLLSDPSAYAAATA</sequence>
<gene>
    <name evidence="2" type="ORF">MMUR_12820</name>
</gene>
<dbReference type="EMBL" id="BLKT01000003">
    <property type="protein sequence ID" value="GFG57146.1"/>
    <property type="molecule type" value="Genomic_DNA"/>
</dbReference>
<dbReference type="InterPro" id="IPR012337">
    <property type="entry name" value="RNaseH-like_sf"/>
</dbReference>
<proteinExistence type="predicted"/>
<dbReference type="InterPro" id="IPR051917">
    <property type="entry name" value="Transposase-Integrase"/>
</dbReference>
<dbReference type="AlphaFoldDB" id="A0A7I9WIM1"/>
<dbReference type="InterPro" id="IPR053392">
    <property type="entry name" value="Transposase_IS30-like"/>
</dbReference>
<dbReference type="InterPro" id="IPR036397">
    <property type="entry name" value="RNaseH_sf"/>
</dbReference>
<dbReference type="GO" id="GO:0003676">
    <property type="term" value="F:nucleic acid binding"/>
    <property type="evidence" value="ECO:0007669"/>
    <property type="project" value="InterPro"/>
</dbReference>
<protein>
    <submittedName>
        <fullName evidence="2">IS30 family transposase</fullName>
    </submittedName>
</protein>
<keyword evidence="3" id="KW-1185">Reference proteome</keyword>
<organism evidence="2 3">
    <name type="scientific">Mycolicibacterium murale</name>
    <dbReference type="NCBI Taxonomy" id="182220"/>
    <lineage>
        <taxon>Bacteria</taxon>
        <taxon>Bacillati</taxon>
        <taxon>Actinomycetota</taxon>
        <taxon>Actinomycetes</taxon>
        <taxon>Mycobacteriales</taxon>
        <taxon>Mycobacteriaceae</taxon>
        <taxon>Mycolicibacterium</taxon>
    </lineage>
</organism>
<dbReference type="GO" id="GO:0015074">
    <property type="term" value="P:DNA integration"/>
    <property type="evidence" value="ECO:0007669"/>
    <property type="project" value="InterPro"/>
</dbReference>
<dbReference type="GO" id="GO:0005829">
    <property type="term" value="C:cytosol"/>
    <property type="evidence" value="ECO:0007669"/>
    <property type="project" value="TreeGrafter"/>
</dbReference>
<feature type="domain" description="Integrase catalytic" evidence="1">
    <location>
        <begin position="1"/>
        <end position="104"/>
    </location>
</feature>